<dbReference type="SUPFAM" id="SSF89550">
    <property type="entry name" value="PHP domain-like"/>
    <property type="match status" value="1"/>
</dbReference>
<comment type="caution">
    <text evidence="2">The sequence shown here is derived from an EMBL/GenBank/DDBJ whole genome shotgun (WGS) entry which is preliminary data.</text>
</comment>
<organism evidence="2 3">
    <name type="scientific">Dehalobacterium formicoaceticum</name>
    <dbReference type="NCBI Taxonomy" id="51515"/>
    <lineage>
        <taxon>Bacteria</taxon>
        <taxon>Bacillati</taxon>
        <taxon>Bacillota</taxon>
        <taxon>Clostridia</taxon>
        <taxon>Eubacteriales</taxon>
        <taxon>Peptococcaceae</taxon>
        <taxon>Dehalobacterium</taxon>
    </lineage>
</organism>
<dbReference type="PANTHER" id="PTHR36928">
    <property type="entry name" value="PHOSPHATASE YCDX-RELATED"/>
    <property type="match status" value="1"/>
</dbReference>
<evidence type="ECO:0000259" key="1">
    <source>
        <dbReference type="SMART" id="SM00481"/>
    </source>
</evidence>
<dbReference type="RefSeq" id="WP_089608835.1">
    <property type="nucleotide sequence ID" value="NZ_CP022121.1"/>
</dbReference>
<reference evidence="2 3" key="1">
    <citation type="submission" date="2022-08" db="EMBL/GenBank/DDBJ databases">
        <title>Proteogenomics of the novel Dehalobacterium formicoaceticum strain EZ94 highlights a key role of methyltransferases during anaerobic dichloromethane degradation.</title>
        <authorList>
            <person name="Wasmund K."/>
        </authorList>
    </citation>
    <scope>NUCLEOTIDE SEQUENCE [LARGE SCALE GENOMIC DNA]</scope>
    <source>
        <strain evidence="2 3">EZ94</strain>
    </source>
</reference>
<evidence type="ECO:0000313" key="3">
    <source>
        <dbReference type="Proteomes" id="UP001524944"/>
    </source>
</evidence>
<dbReference type="InterPro" id="IPR004013">
    <property type="entry name" value="PHP_dom"/>
</dbReference>
<dbReference type="Pfam" id="PF02811">
    <property type="entry name" value="PHP"/>
    <property type="match status" value="1"/>
</dbReference>
<dbReference type="InterPro" id="IPR016195">
    <property type="entry name" value="Pol/histidinol_Pase-like"/>
</dbReference>
<dbReference type="Proteomes" id="UP001524944">
    <property type="component" value="Unassembled WGS sequence"/>
</dbReference>
<dbReference type="PANTHER" id="PTHR36928:SF1">
    <property type="entry name" value="PHOSPHATASE YCDX-RELATED"/>
    <property type="match status" value="1"/>
</dbReference>
<proteinExistence type="predicted"/>
<feature type="domain" description="Polymerase/histidinol phosphatase N-terminal" evidence="1">
    <location>
        <begin position="11"/>
        <end position="90"/>
    </location>
</feature>
<protein>
    <submittedName>
        <fullName evidence="2">PHP domain-containing protein</fullName>
    </submittedName>
</protein>
<evidence type="ECO:0000313" key="2">
    <source>
        <dbReference type="EMBL" id="MCR6545169.1"/>
    </source>
</evidence>
<accession>A0ABT1Y5H7</accession>
<dbReference type="SMART" id="SM00481">
    <property type="entry name" value="POLIIIAc"/>
    <property type="match status" value="1"/>
</dbReference>
<dbReference type="InterPro" id="IPR003141">
    <property type="entry name" value="Pol/His_phosphatase_N"/>
</dbReference>
<dbReference type="Gene3D" id="3.20.20.140">
    <property type="entry name" value="Metal-dependent hydrolases"/>
    <property type="match status" value="1"/>
</dbReference>
<dbReference type="EMBL" id="JANPWE010000002">
    <property type="protein sequence ID" value="MCR6545169.1"/>
    <property type="molecule type" value="Genomic_DNA"/>
</dbReference>
<gene>
    <name evidence="2" type="ORF">NVS47_06515</name>
</gene>
<keyword evidence="3" id="KW-1185">Reference proteome</keyword>
<name>A0ABT1Y5H7_9FIRM</name>
<dbReference type="InterPro" id="IPR050243">
    <property type="entry name" value="PHP_phosphatase"/>
</dbReference>
<sequence>MPRKSNFFWTGDFHTHSRYSDGRNTISEMVEAACEKGLKNLAITDHGPSNIGTGVSASETFLAIKEEIKGIQKNHPEIRILTGAEADIVSCQGYIDISKKVIPQLDLLLVGLHPYVMPKSFRDGLRFVLGNQISRVIPSLRPRIQNINTKALVEAMHKFPVTAVTHPGLGMPIDVEEVAQACAATNTAYEINTGHRYQKKDEIKIAGKTGVQFIVNSDAHFTQSVGDLDFGWSLLQQGNISFQQIINLEIKDMI</sequence>